<gene>
    <name evidence="1" type="ORF">BO97DRAFT_405071</name>
</gene>
<dbReference type="VEuPathDB" id="FungiDB:BO97DRAFT_405071"/>
<reference evidence="1 2" key="1">
    <citation type="submission" date="2018-02" db="EMBL/GenBank/DDBJ databases">
        <title>The genomes of Aspergillus section Nigri reveals drivers in fungal speciation.</title>
        <authorList>
            <consortium name="DOE Joint Genome Institute"/>
            <person name="Vesth T.C."/>
            <person name="Nybo J."/>
            <person name="Theobald S."/>
            <person name="Brandl J."/>
            <person name="Frisvad J.C."/>
            <person name="Nielsen K.F."/>
            <person name="Lyhne E.K."/>
            <person name="Kogle M.E."/>
            <person name="Kuo A."/>
            <person name="Riley R."/>
            <person name="Clum A."/>
            <person name="Nolan M."/>
            <person name="Lipzen A."/>
            <person name="Salamov A."/>
            <person name="Henrissat B."/>
            <person name="Wiebenga A."/>
            <person name="De vries R.P."/>
            <person name="Grigoriev I.V."/>
            <person name="Mortensen U.H."/>
            <person name="Andersen M.R."/>
            <person name="Baker S.E."/>
        </authorList>
    </citation>
    <scope>NUCLEOTIDE SEQUENCE [LARGE SCALE GENOMIC DNA]</scope>
    <source>
        <strain evidence="1 2">CBS 101889</strain>
    </source>
</reference>
<dbReference type="AlphaFoldDB" id="A0A395I215"/>
<dbReference type="EMBL" id="KZ824280">
    <property type="protein sequence ID" value="RAL13218.1"/>
    <property type="molecule type" value="Genomic_DNA"/>
</dbReference>
<evidence type="ECO:0000313" key="2">
    <source>
        <dbReference type="Proteomes" id="UP000248961"/>
    </source>
</evidence>
<proteinExistence type="predicted"/>
<dbReference type="Proteomes" id="UP000248961">
    <property type="component" value="Unassembled WGS sequence"/>
</dbReference>
<protein>
    <submittedName>
        <fullName evidence="1">Uncharacterized protein</fullName>
    </submittedName>
</protein>
<dbReference type="RefSeq" id="XP_025552372.1">
    <property type="nucleotide sequence ID" value="XM_025695101.1"/>
</dbReference>
<dbReference type="GeneID" id="37199390"/>
<evidence type="ECO:0000313" key="1">
    <source>
        <dbReference type="EMBL" id="RAL13218.1"/>
    </source>
</evidence>
<organism evidence="1 2">
    <name type="scientific">Aspergillus homomorphus (strain CBS 101889)</name>
    <dbReference type="NCBI Taxonomy" id="1450537"/>
    <lineage>
        <taxon>Eukaryota</taxon>
        <taxon>Fungi</taxon>
        <taxon>Dikarya</taxon>
        <taxon>Ascomycota</taxon>
        <taxon>Pezizomycotina</taxon>
        <taxon>Eurotiomycetes</taxon>
        <taxon>Eurotiomycetidae</taxon>
        <taxon>Eurotiales</taxon>
        <taxon>Aspergillaceae</taxon>
        <taxon>Aspergillus</taxon>
        <taxon>Aspergillus subgen. Circumdati</taxon>
    </lineage>
</organism>
<keyword evidence="2" id="KW-1185">Reference proteome</keyword>
<sequence length="79" mass="8696">MRTPYFIPVLTGSHIQPLQILDNRKPGSDWKVTAATSSTTALGYAEAAQAPKSNPPPCVTSFHWYSRHVCRLSVLTVAR</sequence>
<name>A0A395I215_ASPHC</name>
<accession>A0A395I215</accession>